<proteinExistence type="predicted"/>
<accession>A0ACA9MVZ3</accession>
<name>A0ACA9MVZ3_9GLOM</name>
<feature type="non-terminal residue" evidence="1">
    <location>
        <position position="1"/>
    </location>
</feature>
<sequence>TPNSMETTGFLGSLPTTFHLYPSCSSSLVVLSSNNTTMAALSTMYGAWQHEADFEFERSVHPWCLALPCRKIMPGKGSKKDNEDSTVLSSEEHDDATSNRKAASKRHKTKEPTPAPAHPRSRRNTPAPSSERQGPVTRSSSVTRELAPIGRGSKGNKETPKPRPGRSRKDAPTPLSVQRDATPMEEEVLRMNIDDIDDIDDRLSPIEESNEERAMEHDNDDDIEPVMEEPAFAPTPNTDIEEHPQNVRSSAPPNLSPSRKRPHSRSPSPPNKVHHTTHRTVAGRSASVSIETSPHRRNKAFSQQQLVMPPRRPTLEGLDITSNDQPRREPYNRPSPTVSSLTKKPSSRPPNPNVKPGNTAKSHPPSTTVQRQDVPGRKGHNSNAGAPDKVIDKPTAARPTPNHRNQSQPRKDDLLSHRLDINKATPEHDRSTAIALTTEEEEPLTAKGKKRKSNRRAPDDERDPEGTTDAPIKKRHARQEPLHGTLAWFKKLGDEEGKFADLIKTCYYRLLCKKDWFPDDLERSKLTGMAYRAAADHWRQTHNEKGKDTEYITSGDSVMTQPPEDHNNGEGGEDNGDAEPNDPKDEQHKVSHGKNPKDEFADCECAQCRNLASEFRGNIVNVAIRLVVQGYGLDQPDGDMEGTDEEIIAAQVAKIIEADNFEFSKDPDNPPSADSAAGYPMTTPLLDAITLAHLSLTSSTVYSFPLLEWIAIVDLYNQTIIQDGVVCRSFAFRQIIPGSHRFMSDLARLTFFTPSKLVTDDDYKAVVPFNSNCVAVLIAATQCAFIRWETGICRRKSFLESTYSKKHAKVMEEIAETVPKNKGLWRAMLKNFEEMAEGQNARLLPKYLVTAQMKMMKTTTLMAMMLVSLITINMNDIACADTIMLQVFS</sequence>
<reference evidence="1" key="1">
    <citation type="submission" date="2021-06" db="EMBL/GenBank/DDBJ databases">
        <authorList>
            <person name="Kallberg Y."/>
            <person name="Tangrot J."/>
            <person name="Rosling A."/>
        </authorList>
    </citation>
    <scope>NUCLEOTIDE SEQUENCE</scope>
    <source>
        <strain evidence="1">CL356</strain>
    </source>
</reference>
<comment type="caution">
    <text evidence="1">The sequence shown here is derived from an EMBL/GenBank/DDBJ whole genome shotgun (WGS) entry which is preliminary data.</text>
</comment>
<protein>
    <submittedName>
        <fullName evidence="1">7950_t:CDS:1</fullName>
    </submittedName>
</protein>
<dbReference type="Proteomes" id="UP000789525">
    <property type="component" value="Unassembled WGS sequence"/>
</dbReference>
<organism evidence="1 2">
    <name type="scientific">Acaulospora colombiana</name>
    <dbReference type="NCBI Taxonomy" id="27376"/>
    <lineage>
        <taxon>Eukaryota</taxon>
        <taxon>Fungi</taxon>
        <taxon>Fungi incertae sedis</taxon>
        <taxon>Mucoromycota</taxon>
        <taxon>Glomeromycotina</taxon>
        <taxon>Glomeromycetes</taxon>
        <taxon>Diversisporales</taxon>
        <taxon>Acaulosporaceae</taxon>
        <taxon>Acaulospora</taxon>
    </lineage>
</organism>
<evidence type="ECO:0000313" key="2">
    <source>
        <dbReference type="Proteomes" id="UP000789525"/>
    </source>
</evidence>
<dbReference type="EMBL" id="CAJVPT010015464">
    <property type="protein sequence ID" value="CAG8611869.1"/>
    <property type="molecule type" value="Genomic_DNA"/>
</dbReference>
<gene>
    <name evidence="1" type="ORF">ACOLOM_LOCUS7041</name>
</gene>
<keyword evidence="2" id="KW-1185">Reference proteome</keyword>
<evidence type="ECO:0000313" key="1">
    <source>
        <dbReference type="EMBL" id="CAG8611869.1"/>
    </source>
</evidence>